<proteinExistence type="predicted"/>
<feature type="domain" description="Glycosyltransferase subfamily 4-like N-terminal" evidence="4">
    <location>
        <begin position="16"/>
        <end position="185"/>
    </location>
</feature>
<keyword evidence="1" id="KW-0328">Glycosyltransferase</keyword>
<organism evidence="5 6">
    <name type="scientific">Bifidobacterium adolescentis</name>
    <dbReference type="NCBI Taxonomy" id="1680"/>
    <lineage>
        <taxon>Bacteria</taxon>
        <taxon>Bacillati</taxon>
        <taxon>Actinomycetota</taxon>
        <taxon>Actinomycetes</taxon>
        <taxon>Bifidobacteriales</taxon>
        <taxon>Bifidobacteriaceae</taxon>
        <taxon>Bifidobacterium</taxon>
    </lineage>
</organism>
<dbReference type="InterPro" id="IPR028098">
    <property type="entry name" value="Glyco_trans_4-like_N"/>
</dbReference>
<dbReference type="EMBL" id="CP028341">
    <property type="protein sequence ID" value="AVT45831.1"/>
    <property type="molecule type" value="Genomic_DNA"/>
</dbReference>
<evidence type="ECO:0000313" key="6">
    <source>
        <dbReference type="Proteomes" id="UP000241454"/>
    </source>
</evidence>
<dbReference type="PANTHER" id="PTHR12526:SF637">
    <property type="entry name" value="GLYCOSYLTRANSFERASE EPSF-RELATED"/>
    <property type="match status" value="1"/>
</dbReference>
<dbReference type="InterPro" id="IPR001296">
    <property type="entry name" value="Glyco_trans_1"/>
</dbReference>
<dbReference type="Pfam" id="PF13439">
    <property type="entry name" value="Glyco_transf_4"/>
    <property type="match status" value="1"/>
</dbReference>
<dbReference type="AlphaFoldDB" id="A0A2R4G4R5"/>
<reference evidence="5 6" key="1">
    <citation type="submission" date="2018-03" db="EMBL/GenBank/DDBJ databases">
        <authorList>
            <person name="Keele B.F."/>
        </authorList>
    </citation>
    <scope>NUCLEOTIDE SEQUENCE [LARGE SCALE GENOMIC DNA]</scope>
    <source>
        <strain evidence="5 6">1-11</strain>
    </source>
</reference>
<dbReference type="Pfam" id="PF00534">
    <property type="entry name" value="Glycos_transf_1"/>
    <property type="match status" value="1"/>
</dbReference>
<dbReference type="CDD" id="cd03812">
    <property type="entry name" value="GT4_CapH-like"/>
    <property type="match status" value="1"/>
</dbReference>
<evidence type="ECO:0000256" key="1">
    <source>
        <dbReference type="ARBA" id="ARBA00022676"/>
    </source>
</evidence>
<dbReference type="SUPFAM" id="SSF53756">
    <property type="entry name" value="UDP-Glycosyltransferase/glycogen phosphorylase"/>
    <property type="match status" value="1"/>
</dbReference>
<keyword evidence="2 5" id="KW-0808">Transferase</keyword>
<evidence type="ECO:0000259" key="3">
    <source>
        <dbReference type="Pfam" id="PF00534"/>
    </source>
</evidence>
<dbReference type="GO" id="GO:0016757">
    <property type="term" value="F:glycosyltransferase activity"/>
    <property type="evidence" value="ECO:0007669"/>
    <property type="project" value="UniProtKB-KW"/>
</dbReference>
<evidence type="ECO:0000313" key="5">
    <source>
        <dbReference type="EMBL" id="AVT45831.1"/>
    </source>
</evidence>
<protein>
    <submittedName>
        <fullName evidence="5">Glycosyltransferase family 1 protein</fullName>
    </submittedName>
</protein>
<gene>
    <name evidence="5" type="ORF">C8077_07960</name>
</gene>
<accession>A0A2R4G4R5</accession>
<name>A0A2R4G4R5_BIFAD</name>
<dbReference type="RefSeq" id="WP_107646473.1">
    <property type="nucleotide sequence ID" value="NZ_CP028341.1"/>
</dbReference>
<sequence>MAEPIRILQWGMLGGFGGVEAFIMNVYRNMDRSKVQFDFLESHDEGKLAYEDEILAMGGHIYRVMYSQREALIKSHSELLRFLREHPEFAGIHVNANYPYAYPLKVAKEAGVPLRILHSHNSGSGAQFGPQPSGIKTLIKTYRDHVVQKQINTTPTHYFACSQQAADYMFPGKSYTWVKNGIDTRKFAFRADIRQRMRAELGIGEDTKLIGFCGRFRKQKNPLFLLEIFAEYARMEADTKLMLIGIGELEQQMRRKVEELGIADKIMFLGARTDMPDLYQAMDLFLLPSLFEGFGIVYAEAQCAGLPCLASKDAVPPVAKITDLLEFVSLQKSARQWAEECQRLLADRKKRQDYSTVVRDNGFDIRDVASELQRFYLEHAE</sequence>
<dbReference type="Gene3D" id="3.40.50.2000">
    <property type="entry name" value="Glycogen Phosphorylase B"/>
    <property type="match status" value="2"/>
</dbReference>
<dbReference type="PANTHER" id="PTHR12526">
    <property type="entry name" value="GLYCOSYLTRANSFERASE"/>
    <property type="match status" value="1"/>
</dbReference>
<evidence type="ECO:0000256" key="2">
    <source>
        <dbReference type="ARBA" id="ARBA00022679"/>
    </source>
</evidence>
<evidence type="ECO:0000259" key="4">
    <source>
        <dbReference type="Pfam" id="PF13439"/>
    </source>
</evidence>
<feature type="domain" description="Glycosyl transferase family 1" evidence="3">
    <location>
        <begin position="194"/>
        <end position="355"/>
    </location>
</feature>
<dbReference type="Proteomes" id="UP000241454">
    <property type="component" value="Chromosome"/>
</dbReference>